<evidence type="ECO:0000313" key="1">
    <source>
        <dbReference type="EMBL" id="ABP50459.1"/>
    </source>
</evidence>
<dbReference type="Gene3D" id="1.20.120.330">
    <property type="entry name" value="Nucleotidyltransferases domain 2"/>
    <property type="match status" value="1"/>
</dbReference>
<dbReference type="KEGG" id="pas:Pars_0874"/>
<protein>
    <submittedName>
        <fullName evidence="1">PaREP1/PaREP8 domain containing family protein</fullName>
    </submittedName>
</protein>
<dbReference type="STRING" id="340102.Pars_0874"/>
<organism evidence="1 2">
    <name type="scientific">Pyrobaculum arsenaticum (strain DSM 13514 / JCM 11321 / PZ6)</name>
    <dbReference type="NCBI Taxonomy" id="340102"/>
    <lineage>
        <taxon>Archaea</taxon>
        <taxon>Thermoproteota</taxon>
        <taxon>Thermoprotei</taxon>
        <taxon>Thermoproteales</taxon>
        <taxon>Thermoproteaceae</taxon>
        <taxon>Pyrobaculum</taxon>
    </lineage>
</organism>
<reference evidence="1 2" key="1">
    <citation type="submission" date="2007-04" db="EMBL/GenBank/DDBJ databases">
        <title>Complete sequence of Pyrobaculum arsenaticum DSM 13514.</title>
        <authorList>
            <consortium name="US DOE Joint Genome Institute"/>
            <person name="Copeland A."/>
            <person name="Lucas S."/>
            <person name="Lapidus A."/>
            <person name="Barry K."/>
            <person name="Glavina del Rio T."/>
            <person name="Dalin E."/>
            <person name="Tice H."/>
            <person name="Pitluck S."/>
            <person name="Chain P."/>
            <person name="Malfatti S."/>
            <person name="Shin M."/>
            <person name="Vergez L."/>
            <person name="Schmutz J."/>
            <person name="Larimer F."/>
            <person name="Land M."/>
            <person name="Hauser L."/>
            <person name="Kyrpides N."/>
            <person name="Mikhailova N."/>
            <person name="Cozen A.E."/>
            <person name="Fitz-Gibbon S.T."/>
            <person name="House C.H."/>
            <person name="Saltikov C."/>
            <person name="Lowe T.M."/>
            <person name="Richardson P."/>
        </authorList>
    </citation>
    <scope>NUCLEOTIDE SEQUENCE [LARGE SCALE GENOMIC DNA]</scope>
    <source>
        <strain evidence="2">ATCC 700994 / DSM 13514 / JCM 11321 / PZ6</strain>
    </source>
</reference>
<dbReference type="PANTHER" id="PTHR34237:SF4">
    <property type="entry name" value="PAREP1 FAMILY PROTEIN"/>
    <property type="match status" value="1"/>
</dbReference>
<dbReference type="PANTHER" id="PTHR34237">
    <property type="entry name" value="PAREP8-RELATED"/>
    <property type="match status" value="1"/>
</dbReference>
<gene>
    <name evidence="1" type="ordered locus">Pars_0874</name>
</gene>
<dbReference type="HOGENOM" id="CLU_115256_0_0_2"/>
<evidence type="ECO:0000313" key="2">
    <source>
        <dbReference type="Proteomes" id="UP000001567"/>
    </source>
</evidence>
<dbReference type="PhylomeDB" id="A4WJ92"/>
<dbReference type="Pfam" id="PF05942">
    <property type="entry name" value="PaREP1"/>
    <property type="match status" value="1"/>
</dbReference>
<dbReference type="EMBL" id="CP000660">
    <property type="protein sequence ID" value="ABP50459.1"/>
    <property type="molecule type" value="Genomic_DNA"/>
</dbReference>
<dbReference type="Proteomes" id="UP000001567">
    <property type="component" value="Chromosome"/>
</dbReference>
<name>A4WJ92_PYRAR</name>
<proteinExistence type="predicted"/>
<sequence length="176" mass="19727">MDGGHKYLSRPPRYPVEIPEFLLAEVRKRGIDLVDLLSKALGVDPPRRASAHLELAKRFLAEGVALAEGDPVQASEKLYKAAEEAVKALAVALGLEEAQKAEEQGRWTAALLFTAVDKIAKREGEDFKLWWKSAWFLHVEGFHEARLTPEQVKDEVKYVKKVVETAVRHLETTSRG</sequence>
<dbReference type="AlphaFoldDB" id="A4WJ92"/>
<dbReference type="InterPro" id="IPR010268">
    <property type="entry name" value="PaREP1"/>
</dbReference>
<accession>A4WJ92</accession>